<feature type="coiled-coil region" evidence="1">
    <location>
        <begin position="296"/>
        <end position="330"/>
    </location>
</feature>
<reference evidence="3 4" key="1">
    <citation type="submission" date="2017-05" db="EMBL/GenBank/DDBJ databases">
        <title>Draft genome sequence of Elsinoe australis.</title>
        <authorList>
            <person name="Cheng Q."/>
        </authorList>
    </citation>
    <scope>NUCLEOTIDE SEQUENCE [LARGE SCALE GENOMIC DNA]</scope>
    <source>
        <strain evidence="3 4">NL1</strain>
    </source>
</reference>
<evidence type="ECO:0000256" key="1">
    <source>
        <dbReference type="SAM" id="Coils"/>
    </source>
</evidence>
<dbReference type="PANTHER" id="PTHR39610:SF1">
    <property type="match status" value="1"/>
</dbReference>
<dbReference type="OrthoDB" id="5401654at2759"/>
<feature type="compositionally biased region" description="Low complexity" evidence="2">
    <location>
        <begin position="98"/>
        <end position="119"/>
    </location>
</feature>
<evidence type="ECO:0000256" key="2">
    <source>
        <dbReference type="SAM" id="MobiDB-lite"/>
    </source>
</evidence>
<sequence>MAPDLNSVPSSPRQQRARMSHPPSTSNSRRPSQVMAASPAMHQSPVFAHTEHAGMPLRHPRPMTAAELHLELEKEQEAVVNRLTRELSTLRAQHSASVASVASNHSLSSTTSIPSLLPIDPTDPNPTHQITGSTHPTPSRRHRSSSSYSARNPNPTASSRDRDRDRDPSVPAHGQSQASHDRATAAGASAAPPTNLSRNPSISASGTSTPARTGAELHQAGLTLPHRPPLSQSGSYASSTYATAGSTGGTPLIGTLFGGHHQGGGAGGGSLGLALGGAGPTSNPGAGITSGSFVDAERARQELEVVKSENEALREKVRSLERMLRRRRESGTSVAPSVAASEVVSVAGTGQGTAGVGAGGVGTAGVQAGGVNVSAWAAQSSGTGAGNASARGRSESQSTEASVRRQLAGVSQEERDEAVKVGESAGSAGVR</sequence>
<accession>A0A2P8A662</accession>
<feature type="compositionally biased region" description="Polar residues" evidence="2">
    <location>
        <begin position="22"/>
        <end position="31"/>
    </location>
</feature>
<organism evidence="3 4">
    <name type="scientific">Elsinoe australis</name>
    <dbReference type="NCBI Taxonomy" id="40998"/>
    <lineage>
        <taxon>Eukaryota</taxon>
        <taxon>Fungi</taxon>
        <taxon>Dikarya</taxon>
        <taxon>Ascomycota</taxon>
        <taxon>Pezizomycotina</taxon>
        <taxon>Dothideomycetes</taxon>
        <taxon>Dothideomycetidae</taxon>
        <taxon>Myriangiales</taxon>
        <taxon>Elsinoaceae</taxon>
        <taxon>Elsinoe</taxon>
    </lineage>
</organism>
<dbReference type="PANTHER" id="PTHR39610">
    <property type="entry name" value="BZIP DOMAIN-CONTAINING PROTEIN-RELATED"/>
    <property type="match status" value="1"/>
</dbReference>
<evidence type="ECO:0000313" key="3">
    <source>
        <dbReference type="EMBL" id="PSK55960.1"/>
    </source>
</evidence>
<dbReference type="AlphaFoldDB" id="A0A2P8A662"/>
<protein>
    <submittedName>
        <fullName evidence="3">Uncharacterized protein</fullName>
    </submittedName>
</protein>
<feature type="region of interest" description="Disordered" evidence="2">
    <location>
        <begin position="1"/>
        <end position="44"/>
    </location>
</feature>
<feature type="compositionally biased region" description="Basic and acidic residues" evidence="2">
    <location>
        <begin position="159"/>
        <end position="168"/>
    </location>
</feature>
<feature type="compositionally biased region" description="Low complexity" evidence="2">
    <location>
        <begin position="145"/>
        <end position="155"/>
    </location>
</feature>
<keyword evidence="1" id="KW-0175">Coiled coil</keyword>
<name>A0A2P8A662_9PEZI</name>
<feature type="region of interest" description="Disordered" evidence="2">
    <location>
        <begin position="98"/>
        <end position="212"/>
    </location>
</feature>
<dbReference type="Proteomes" id="UP000243723">
    <property type="component" value="Unassembled WGS sequence"/>
</dbReference>
<proteinExistence type="predicted"/>
<dbReference type="EMBL" id="NHZQ01000066">
    <property type="protein sequence ID" value="PSK55960.1"/>
    <property type="molecule type" value="Genomic_DNA"/>
</dbReference>
<evidence type="ECO:0000313" key="4">
    <source>
        <dbReference type="Proteomes" id="UP000243723"/>
    </source>
</evidence>
<feature type="compositionally biased region" description="Low complexity" evidence="2">
    <location>
        <begin position="233"/>
        <end position="242"/>
    </location>
</feature>
<feature type="compositionally biased region" description="Polar residues" evidence="2">
    <location>
        <begin position="192"/>
        <end position="211"/>
    </location>
</feature>
<comment type="caution">
    <text evidence="3">The sequence shown here is derived from an EMBL/GenBank/DDBJ whole genome shotgun (WGS) entry which is preliminary data.</text>
</comment>
<gene>
    <name evidence="3" type="ORF">B9Z65_4838</name>
</gene>
<keyword evidence="4" id="KW-1185">Reference proteome</keyword>
<feature type="region of interest" description="Disordered" evidence="2">
    <location>
        <begin position="223"/>
        <end position="242"/>
    </location>
</feature>
<feature type="region of interest" description="Disordered" evidence="2">
    <location>
        <begin position="379"/>
        <end position="431"/>
    </location>
</feature>